<feature type="non-terminal residue" evidence="10">
    <location>
        <position position="272"/>
    </location>
</feature>
<dbReference type="InterPro" id="IPR008271">
    <property type="entry name" value="Ser/Thr_kinase_AS"/>
</dbReference>
<dbReference type="Gene3D" id="1.10.510.10">
    <property type="entry name" value="Transferase(Phosphotransferase) domain 1"/>
    <property type="match status" value="1"/>
</dbReference>
<comment type="caution">
    <text evidence="10">The sequence shown here is derived from an EMBL/GenBank/DDBJ whole genome shotgun (WGS) entry which is preliminary data.</text>
</comment>
<feature type="binding site" evidence="7">
    <location>
        <position position="42"/>
    </location>
    <ligand>
        <name>ATP</name>
        <dbReference type="ChEBI" id="CHEBI:30616"/>
    </ligand>
</feature>
<dbReference type="PANTHER" id="PTHR43671:SF106">
    <property type="entry name" value="NIMA-LIKE KINASE"/>
    <property type="match status" value="1"/>
</dbReference>
<keyword evidence="6 7" id="KW-0067">ATP-binding</keyword>
<dbReference type="PROSITE" id="PS00107">
    <property type="entry name" value="PROTEIN_KINASE_ATP"/>
    <property type="match status" value="1"/>
</dbReference>
<name>A0A5J4U0E4_9EUKA</name>
<keyword evidence="4 7" id="KW-0547">Nucleotide-binding</keyword>
<evidence type="ECO:0000256" key="8">
    <source>
        <dbReference type="RuleBase" id="RU000304"/>
    </source>
</evidence>
<dbReference type="InterPro" id="IPR001245">
    <property type="entry name" value="Ser-Thr/Tyr_kinase_cat_dom"/>
</dbReference>
<dbReference type="GO" id="GO:0004674">
    <property type="term" value="F:protein serine/threonine kinase activity"/>
    <property type="evidence" value="ECO:0007669"/>
    <property type="project" value="UniProtKB-KW"/>
</dbReference>
<dbReference type="AlphaFoldDB" id="A0A5J4U0E4"/>
<keyword evidence="2 8" id="KW-0723">Serine/threonine-protein kinase</keyword>
<dbReference type="InterPro" id="IPR017441">
    <property type="entry name" value="Protein_kinase_ATP_BS"/>
</dbReference>
<evidence type="ECO:0000256" key="3">
    <source>
        <dbReference type="ARBA" id="ARBA00022679"/>
    </source>
</evidence>
<proteinExistence type="inferred from homology"/>
<sequence>MAAPRQLSMDDFEIIRELGRGTFGAAYHARNKITGEEVAIKKIKCPTEMAEQEAQHEIDTHQQAKFRYIANFMDSFTEVDEDGTNTFCLVMEFCDQGNLTDYIKKKQNRRSHIKEEYAWNILIQLVMGVNYMHSKRLVHRDLKPDNVFLTGPDREVRIGDFGLSKLLDPTRSYLQSMKGTIHYVSPELLKLQQFRISGDVWGIGVTMYELLTFKHPFDGRTEQDTWNNIINDSFQPTPIPDIYSMPLRETVNAMLVKDHNLRVTLNNLVKVP</sequence>
<protein>
    <submittedName>
        <fullName evidence="10">Putative CAMK family protein kinase</fullName>
    </submittedName>
</protein>
<evidence type="ECO:0000313" key="11">
    <source>
        <dbReference type="Proteomes" id="UP000324800"/>
    </source>
</evidence>
<dbReference type="PROSITE" id="PS00108">
    <property type="entry name" value="PROTEIN_KINASE_ST"/>
    <property type="match status" value="1"/>
</dbReference>
<feature type="domain" description="Protein kinase" evidence="9">
    <location>
        <begin position="12"/>
        <end position="272"/>
    </location>
</feature>
<keyword evidence="5 10" id="KW-0418">Kinase</keyword>
<evidence type="ECO:0000256" key="2">
    <source>
        <dbReference type="ARBA" id="ARBA00022527"/>
    </source>
</evidence>
<evidence type="ECO:0000256" key="4">
    <source>
        <dbReference type="ARBA" id="ARBA00022741"/>
    </source>
</evidence>
<dbReference type="EMBL" id="SNRW01023254">
    <property type="protein sequence ID" value="KAA6363165.1"/>
    <property type="molecule type" value="Genomic_DNA"/>
</dbReference>
<dbReference type="InterPro" id="IPR050660">
    <property type="entry name" value="NEK_Ser/Thr_kinase"/>
</dbReference>
<comment type="similarity">
    <text evidence="1">Belongs to the protein kinase superfamily. NEK Ser/Thr protein kinase family. NIMA subfamily.</text>
</comment>
<dbReference type="InterPro" id="IPR000719">
    <property type="entry name" value="Prot_kinase_dom"/>
</dbReference>
<keyword evidence="3" id="KW-0808">Transferase</keyword>
<dbReference type="OrthoDB" id="248923at2759"/>
<gene>
    <name evidence="10" type="ORF">EZS28_041308</name>
</gene>
<dbReference type="Proteomes" id="UP000324800">
    <property type="component" value="Unassembled WGS sequence"/>
</dbReference>
<dbReference type="PANTHER" id="PTHR43671">
    <property type="entry name" value="SERINE/THREONINE-PROTEIN KINASE NEK"/>
    <property type="match status" value="1"/>
</dbReference>
<evidence type="ECO:0000259" key="9">
    <source>
        <dbReference type="PROSITE" id="PS50011"/>
    </source>
</evidence>
<dbReference type="Pfam" id="PF00069">
    <property type="entry name" value="Pkinase"/>
    <property type="match status" value="1"/>
</dbReference>
<dbReference type="PRINTS" id="PR00109">
    <property type="entry name" value="TYRKINASE"/>
</dbReference>
<evidence type="ECO:0000313" key="10">
    <source>
        <dbReference type="EMBL" id="KAA6363165.1"/>
    </source>
</evidence>
<evidence type="ECO:0000256" key="6">
    <source>
        <dbReference type="ARBA" id="ARBA00022840"/>
    </source>
</evidence>
<evidence type="ECO:0000256" key="5">
    <source>
        <dbReference type="ARBA" id="ARBA00022777"/>
    </source>
</evidence>
<dbReference type="SUPFAM" id="SSF56112">
    <property type="entry name" value="Protein kinase-like (PK-like)"/>
    <property type="match status" value="1"/>
</dbReference>
<dbReference type="PROSITE" id="PS50011">
    <property type="entry name" value="PROTEIN_KINASE_DOM"/>
    <property type="match status" value="1"/>
</dbReference>
<evidence type="ECO:0000256" key="7">
    <source>
        <dbReference type="PROSITE-ProRule" id="PRU10141"/>
    </source>
</evidence>
<dbReference type="InterPro" id="IPR011009">
    <property type="entry name" value="Kinase-like_dom_sf"/>
</dbReference>
<accession>A0A5J4U0E4</accession>
<dbReference type="SMART" id="SM00220">
    <property type="entry name" value="S_TKc"/>
    <property type="match status" value="1"/>
</dbReference>
<dbReference type="PIRSF" id="PIRSF000654">
    <property type="entry name" value="Integrin-linked_kinase"/>
    <property type="match status" value="1"/>
</dbReference>
<reference evidence="10 11" key="1">
    <citation type="submission" date="2019-03" db="EMBL/GenBank/DDBJ databases">
        <title>Single cell metagenomics reveals metabolic interactions within the superorganism composed of flagellate Streblomastix strix and complex community of Bacteroidetes bacteria on its surface.</title>
        <authorList>
            <person name="Treitli S.C."/>
            <person name="Kolisko M."/>
            <person name="Husnik F."/>
            <person name="Keeling P."/>
            <person name="Hampl V."/>
        </authorList>
    </citation>
    <scope>NUCLEOTIDE SEQUENCE [LARGE SCALE GENOMIC DNA]</scope>
    <source>
        <strain evidence="10">ST1C</strain>
    </source>
</reference>
<organism evidence="10 11">
    <name type="scientific">Streblomastix strix</name>
    <dbReference type="NCBI Taxonomy" id="222440"/>
    <lineage>
        <taxon>Eukaryota</taxon>
        <taxon>Metamonada</taxon>
        <taxon>Preaxostyla</taxon>
        <taxon>Oxymonadida</taxon>
        <taxon>Streblomastigidae</taxon>
        <taxon>Streblomastix</taxon>
    </lineage>
</organism>
<evidence type="ECO:0000256" key="1">
    <source>
        <dbReference type="ARBA" id="ARBA00010886"/>
    </source>
</evidence>
<dbReference type="GO" id="GO:0005524">
    <property type="term" value="F:ATP binding"/>
    <property type="evidence" value="ECO:0007669"/>
    <property type="project" value="UniProtKB-UniRule"/>
</dbReference>